<accession>A0A8J6I1S2</accession>
<evidence type="ECO:0000313" key="4">
    <source>
        <dbReference type="Proteomes" id="UP000657177"/>
    </source>
</evidence>
<dbReference type="Proteomes" id="UP000657177">
    <property type="component" value="Unassembled WGS sequence"/>
</dbReference>
<dbReference type="Gene3D" id="3.20.20.190">
    <property type="entry name" value="Phosphatidylinositol (PI) phosphodiesterase"/>
    <property type="match status" value="1"/>
</dbReference>
<reference evidence="3" key="1">
    <citation type="submission" date="2020-06" db="EMBL/GenBank/DDBJ databases">
        <title>Novel chitinolytic bacterium.</title>
        <authorList>
            <person name="Ungkulpasvich U."/>
            <person name="Kosugi A."/>
            <person name="Uke A."/>
        </authorList>
    </citation>
    <scope>NUCLEOTIDE SEQUENCE</scope>
    <source>
        <strain evidence="3">UUS1-1</strain>
    </source>
</reference>
<evidence type="ECO:0000313" key="3">
    <source>
        <dbReference type="EMBL" id="MBA2132697.1"/>
    </source>
</evidence>
<dbReference type="InterPro" id="IPR017946">
    <property type="entry name" value="PLC-like_Pdiesterase_TIM-brl"/>
</dbReference>
<comment type="caution">
    <text evidence="3">The sequence shown here is derived from an EMBL/GenBank/DDBJ whole genome shotgun (WGS) entry which is preliminary data.</text>
</comment>
<dbReference type="AlphaFoldDB" id="A0A8J6I1S2"/>
<dbReference type="InterPro" id="IPR030395">
    <property type="entry name" value="GP_PDE_dom"/>
</dbReference>
<name>A0A8J6I1S2_9FIRM</name>
<dbReference type="PANTHER" id="PTHR46211:SF1">
    <property type="entry name" value="GLYCEROPHOSPHODIESTER PHOSPHODIESTERASE, CYTOPLASMIC"/>
    <property type="match status" value="1"/>
</dbReference>
<dbReference type="RefSeq" id="WP_181339152.1">
    <property type="nucleotide sequence ID" value="NZ_JAAKDE010000007.1"/>
</dbReference>
<sequence>MPKARLLLSGIIIITVVGVAYLLNRLPKTVAVMEPTNFPWLYHPLIAHRGLHDNNHLVPENSMPAFAKAIEEGYAIELDVAMTNDQQLVVYHDKKLRRGMGVDRYLAELTFAELSAYKIFGSEQTVPLFRDVLSLVAGRVPLFIEVKNEGKVGEMERRLYEELQGYPGPYAIMSFNPFTLQWFRQNAPEVPRGQLAGSFEVSDYEVEYAGTTRLPWYKKIVLEHLLLNFISRPHFIAYEIKNTSPDRLARLKKLGIPLLGWTVKNKAEYEEYKGKFDNLIIDAVLPEL</sequence>
<keyword evidence="4" id="KW-1185">Reference proteome</keyword>
<feature type="transmembrane region" description="Helical" evidence="1">
    <location>
        <begin position="6"/>
        <end position="23"/>
    </location>
</feature>
<protein>
    <submittedName>
        <fullName evidence="3">Glycerophosphodiester phosphodiesterase</fullName>
    </submittedName>
</protein>
<organism evidence="3 4">
    <name type="scientific">Capillibacterium thermochitinicola</name>
    <dbReference type="NCBI Taxonomy" id="2699427"/>
    <lineage>
        <taxon>Bacteria</taxon>
        <taxon>Bacillati</taxon>
        <taxon>Bacillota</taxon>
        <taxon>Capillibacterium</taxon>
    </lineage>
</organism>
<dbReference type="GO" id="GO:0006629">
    <property type="term" value="P:lipid metabolic process"/>
    <property type="evidence" value="ECO:0007669"/>
    <property type="project" value="InterPro"/>
</dbReference>
<dbReference type="GO" id="GO:0008081">
    <property type="term" value="F:phosphoric diester hydrolase activity"/>
    <property type="evidence" value="ECO:0007669"/>
    <property type="project" value="InterPro"/>
</dbReference>
<dbReference type="Pfam" id="PF03009">
    <property type="entry name" value="GDPD"/>
    <property type="match status" value="1"/>
</dbReference>
<feature type="domain" description="GP-PDE" evidence="2">
    <location>
        <begin position="43"/>
        <end position="288"/>
    </location>
</feature>
<evidence type="ECO:0000256" key="1">
    <source>
        <dbReference type="SAM" id="Phobius"/>
    </source>
</evidence>
<dbReference type="SUPFAM" id="SSF51695">
    <property type="entry name" value="PLC-like phosphodiesterases"/>
    <property type="match status" value="1"/>
</dbReference>
<keyword evidence="1" id="KW-0472">Membrane</keyword>
<dbReference type="PANTHER" id="PTHR46211">
    <property type="entry name" value="GLYCEROPHOSPHORYL DIESTER PHOSPHODIESTERASE"/>
    <property type="match status" value="1"/>
</dbReference>
<gene>
    <name evidence="3" type="ORF">G5B42_03960</name>
</gene>
<proteinExistence type="predicted"/>
<keyword evidence="1" id="KW-1133">Transmembrane helix</keyword>
<dbReference type="PROSITE" id="PS51704">
    <property type="entry name" value="GP_PDE"/>
    <property type="match status" value="1"/>
</dbReference>
<keyword evidence="1" id="KW-0812">Transmembrane</keyword>
<evidence type="ECO:0000259" key="2">
    <source>
        <dbReference type="PROSITE" id="PS51704"/>
    </source>
</evidence>
<dbReference type="EMBL" id="JAAKDE010000007">
    <property type="protein sequence ID" value="MBA2132697.1"/>
    <property type="molecule type" value="Genomic_DNA"/>
</dbReference>